<dbReference type="SUPFAM" id="SSF46689">
    <property type="entry name" value="Homeodomain-like"/>
    <property type="match status" value="1"/>
</dbReference>
<evidence type="ECO:0000313" key="3">
    <source>
        <dbReference type="Proteomes" id="UP000515518"/>
    </source>
</evidence>
<dbReference type="InterPro" id="IPR000281">
    <property type="entry name" value="HTH_RpiR"/>
</dbReference>
<dbReference type="AlphaFoldDB" id="A0A7G6RPH1"/>
<protein>
    <recommendedName>
        <fullName evidence="1">HTH rpiR-type domain-containing protein</fullName>
    </recommendedName>
</protein>
<name>A0A7G6RPH1_RHILV</name>
<feature type="domain" description="HTH rpiR-type" evidence="1">
    <location>
        <begin position="1"/>
        <end position="57"/>
    </location>
</feature>
<evidence type="ECO:0000259" key="1">
    <source>
        <dbReference type="PROSITE" id="PS51071"/>
    </source>
</evidence>
<dbReference type="GO" id="GO:0003700">
    <property type="term" value="F:DNA-binding transcription factor activity"/>
    <property type="evidence" value="ECO:0007669"/>
    <property type="project" value="InterPro"/>
</dbReference>
<gene>
    <name evidence="2" type="ORF">HB770_33860</name>
</gene>
<evidence type="ECO:0000313" key="2">
    <source>
        <dbReference type="EMBL" id="QND44153.1"/>
    </source>
</evidence>
<reference evidence="3" key="1">
    <citation type="journal article" date="2020" name="Mol. Plant Microbe">
        <title>Rhizobial microsymbionts of the narrowly endemic Oxytropis species growing in Kamchatka are characterized by significant genetic diversity and possess a set of genes that are associated with T3SS and T6SS secretion systems and can affect the development of symbiosis.</title>
        <authorList>
            <person name="Safronova V."/>
            <person name="Guro P."/>
            <person name="Sazanova A."/>
            <person name="Kuznetsova I."/>
            <person name="Belimov A."/>
            <person name="Yakubov V."/>
            <person name="Chirak E."/>
            <person name="Afonin A."/>
            <person name="Gogolev Y."/>
            <person name="Andronov E."/>
            <person name="Tikhonovich I."/>
        </authorList>
    </citation>
    <scope>NUCLEOTIDE SEQUENCE [LARGE SCALE GENOMIC DNA]</scope>
    <source>
        <strain evidence="3">RCAM0610</strain>
        <plasmid evidence="3">p_1</plasmid>
    </source>
</reference>
<geneLocation type="plasmid" evidence="2 3">
    <name>p_1</name>
</geneLocation>
<sequence length="62" mass="6873">MARAMLEQPGCAAFDSAGSIAHGCGVSQSTALRLTRLLGFRSYRDLRRLFQEEVKLRFGVRA</sequence>
<dbReference type="InterPro" id="IPR009057">
    <property type="entry name" value="Homeodomain-like_sf"/>
</dbReference>
<dbReference type="EMBL" id="CP050552">
    <property type="protein sequence ID" value="QND44153.1"/>
    <property type="molecule type" value="Genomic_DNA"/>
</dbReference>
<dbReference type="PROSITE" id="PS51071">
    <property type="entry name" value="HTH_RPIR"/>
    <property type="match status" value="1"/>
</dbReference>
<dbReference type="InterPro" id="IPR036388">
    <property type="entry name" value="WH-like_DNA-bd_sf"/>
</dbReference>
<organism evidence="2 3">
    <name type="scientific">Rhizobium leguminosarum bv. viciae</name>
    <dbReference type="NCBI Taxonomy" id="387"/>
    <lineage>
        <taxon>Bacteria</taxon>
        <taxon>Pseudomonadati</taxon>
        <taxon>Pseudomonadota</taxon>
        <taxon>Alphaproteobacteria</taxon>
        <taxon>Hyphomicrobiales</taxon>
        <taxon>Rhizobiaceae</taxon>
        <taxon>Rhizobium/Agrobacterium group</taxon>
        <taxon>Rhizobium</taxon>
    </lineage>
</organism>
<dbReference type="Gene3D" id="1.10.10.10">
    <property type="entry name" value="Winged helix-like DNA-binding domain superfamily/Winged helix DNA-binding domain"/>
    <property type="match status" value="1"/>
</dbReference>
<dbReference type="Pfam" id="PF01418">
    <property type="entry name" value="HTH_6"/>
    <property type="match status" value="1"/>
</dbReference>
<proteinExistence type="predicted"/>
<keyword evidence="2" id="KW-0614">Plasmid</keyword>
<dbReference type="Proteomes" id="UP000515518">
    <property type="component" value="Plasmid p_1"/>
</dbReference>
<accession>A0A7G6RPH1</accession>